<gene>
    <name evidence="11" type="primary">pduL</name>
    <name evidence="13" type="ORF">C5O68_10540</name>
    <name evidence="14" type="ORF">D6867_07605</name>
    <name evidence="11" type="ORF">ERS020247_02103</name>
    <name evidence="12" type="ORF">IAI20_09395</name>
</gene>
<evidence type="ECO:0000256" key="2">
    <source>
        <dbReference type="ARBA" id="ARBA00007342"/>
    </source>
</evidence>
<dbReference type="Proteomes" id="UP000285038">
    <property type="component" value="Unassembled WGS sequence"/>
</dbReference>
<comment type="function">
    <text evidence="10">Involved in 1,2-propanediol (1,2-PD) degradation by catalyzing the conversion of propanoyl-CoA to propanoyl-phosphate.</text>
</comment>
<keyword evidence="6" id="KW-0479">Metal-binding</keyword>
<dbReference type="InterPro" id="IPR008300">
    <property type="entry name" value="PTAC"/>
</dbReference>
<evidence type="ECO:0000256" key="1">
    <source>
        <dbReference type="ARBA" id="ARBA00001947"/>
    </source>
</evidence>
<dbReference type="PANTHER" id="PTHR39453:SF1">
    <property type="entry name" value="PHOSPHATE PROPANOYLTRANSFERASE"/>
    <property type="match status" value="1"/>
</dbReference>
<evidence type="ECO:0000313" key="14">
    <source>
        <dbReference type="EMBL" id="RJY10633.1"/>
    </source>
</evidence>
<dbReference type="Proteomes" id="UP000048179">
    <property type="component" value="Unassembled WGS sequence"/>
</dbReference>
<proteinExistence type="inferred from homology"/>
<accession>A0A0U0D4M6</accession>
<comment type="catalytic activity">
    <reaction evidence="9 10">
        <text>propanoyl-CoA + phosphate = propanoyl phosphate + CoA</text>
        <dbReference type="Rhea" id="RHEA:28046"/>
        <dbReference type="ChEBI" id="CHEBI:43474"/>
        <dbReference type="ChEBI" id="CHEBI:57287"/>
        <dbReference type="ChEBI" id="CHEBI:57392"/>
        <dbReference type="ChEBI" id="CHEBI:58933"/>
        <dbReference type="EC" id="2.3.1.222"/>
    </reaction>
</comment>
<dbReference type="EMBL" id="CFGT01000041">
    <property type="protein sequence ID" value="CEY67044.1"/>
    <property type="molecule type" value="Genomic_DNA"/>
</dbReference>
<evidence type="ECO:0000313" key="13">
    <source>
        <dbReference type="EMBL" id="RJP78899.1"/>
    </source>
</evidence>
<dbReference type="EMBL" id="PTQV01000077">
    <property type="protein sequence ID" value="RJP78899.1"/>
    <property type="molecule type" value="Genomic_DNA"/>
</dbReference>
<dbReference type="GO" id="GO:0046872">
    <property type="term" value="F:metal ion binding"/>
    <property type="evidence" value="ECO:0007669"/>
    <property type="project" value="UniProtKB-KW"/>
</dbReference>
<dbReference type="EMBL" id="JACSZI010000051">
    <property type="protein sequence ID" value="MBF9674274.1"/>
    <property type="molecule type" value="Genomic_DNA"/>
</dbReference>
<dbReference type="AlphaFoldDB" id="A0A0U0D4M6"/>
<reference evidence="12" key="4">
    <citation type="journal article" date="2020" name="J. Clin. Microbiol.">
        <title>Streptococcus pseudopneumoniae: Use of whole genome sequences to validate methods used for identification.</title>
        <authorList>
            <person name="Jensen C.S."/>
            <person name="Iversen K.H."/>
            <person name="Dargis R."/>
            <person name="Shewmaker P."/>
            <person name="Rasmussen S."/>
            <person name="Christensen J.J."/>
            <person name="Nielsen X.C."/>
        </authorList>
    </citation>
    <scope>NUCLEOTIDE SEQUENCE</scope>
    <source>
        <strain evidence="12">256-03</strain>
    </source>
</reference>
<organism evidence="11 15">
    <name type="scientific">Streptococcus pseudopneumoniae</name>
    <dbReference type="NCBI Taxonomy" id="257758"/>
    <lineage>
        <taxon>Bacteria</taxon>
        <taxon>Bacillati</taxon>
        <taxon>Bacillota</taxon>
        <taxon>Bacilli</taxon>
        <taxon>Lactobacillales</taxon>
        <taxon>Streptococcaceae</taxon>
        <taxon>Streptococcus</taxon>
    </lineage>
</organism>
<keyword evidence="5 10" id="KW-0808">Transferase</keyword>
<dbReference type="GO" id="GO:0051144">
    <property type="term" value="P:1,2-propanediol catabolic process"/>
    <property type="evidence" value="ECO:0007669"/>
    <property type="project" value="UniProtKB-UniPathway"/>
</dbReference>
<dbReference type="NCBIfam" id="NF011652">
    <property type="entry name" value="PRK15070.1"/>
    <property type="match status" value="1"/>
</dbReference>
<dbReference type="Proteomes" id="UP000743672">
    <property type="component" value="Unassembled WGS sequence"/>
</dbReference>
<keyword evidence="17" id="KW-1185">Reference proteome</keyword>
<dbReference type="OMA" id="DMHIDTD"/>
<evidence type="ECO:0000256" key="8">
    <source>
        <dbReference type="ARBA" id="ARBA00023315"/>
    </source>
</evidence>
<sequence>MEINQVIINISARHVHLKREHLDILFGEGYQLNKLKDLYQPGEFAAEEQVTIQSASGEINRVRVLGPIRPYTQVEVSKTDSRLLKITPPVRTSSEIENSSPITIIGPNGRVNLDEGCIIANRHIHFATEEAEEMGLKNGDIVSVEVKSEKSATLHDVHCRVSDKYRLEMHIDTDDANALLLSGGEIGTIIKE</sequence>
<dbReference type="EMBL" id="RAHZ01000044">
    <property type="protein sequence ID" value="RJY10633.1"/>
    <property type="molecule type" value="Genomic_DNA"/>
</dbReference>
<comment type="cofactor">
    <cofactor evidence="1">
        <name>Zn(2+)</name>
        <dbReference type="ChEBI" id="CHEBI:29105"/>
    </cofactor>
</comment>
<reference evidence="11 15" key="1">
    <citation type="submission" date="2015-03" db="EMBL/GenBank/DDBJ databases">
        <authorList>
            <consortium name="Pathogen Informatics"/>
        </authorList>
    </citation>
    <scope>NUCLEOTIDE SEQUENCE [LARGE SCALE GENOMIC DNA]</scope>
    <source>
        <strain evidence="11 15">SMRU737</strain>
    </source>
</reference>
<evidence type="ECO:0000313" key="15">
    <source>
        <dbReference type="Proteomes" id="UP000048179"/>
    </source>
</evidence>
<protein>
    <recommendedName>
        <fullName evidence="4 10">Phosphate propanoyltransferase</fullName>
        <ecNumber evidence="3 10">2.3.1.222</ecNumber>
    </recommendedName>
</protein>
<dbReference type="Pfam" id="PF06130">
    <property type="entry name" value="PTAC"/>
    <property type="match status" value="1"/>
</dbReference>
<evidence type="ECO:0000313" key="12">
    <source>
        <dbReference type="EMBL" id="MBF9674274.1"/>
    </source>
</evidence>
<dbReference type="PIRSF" id="PIRSF010130">
    <property type="entry name" value="PduL"/>
    <property type="match status" value="1"/>
</dbReference>
<keyword evidence="7" id="KW-0862">Zinc</keyword>
<accession>A0A3A4S716</accession>
<evidence type="ECO:0000256" key="9">
    <source>
        <dbReference type="ARBA" id="ARBA00047589"/>
    </source>
</evidence>
<evidence type="ECO:0000256" key="4">
    <source>
        <dbReference type="ARBA" id="ARBA00020837"/>
    </source>
</evidence>
<reference evidence="13" key="3">
    <citation type="submission" date="2018-02" db="EMBL/GenBank/DDBJ databases">
        <authorList>
            <person name="Cohen D.B."/>
            <person name="Kent A.D."/>
        </authorList>
    </citation>
    <scope>NUCLEOTIDE SEQUENCE</scope>
    <source>
        <strain evidence="13">Spain939</strain>
    </source>
</reference>
<evidence type="ECO:0000256" key="10">
    <source>
        <dbReference type="PIRNR" id="PIRNR010130"/>
    </source>
</evidence>
<name>A0A0U0D4M6_9STRE</name>
<comment type="similarity">
    <text evidence="2 10">Belongs to the PduL family.</text>
</comment>
<evidence type="ECO:0000256" key="3">
    <source>
        <dbReference type="ARBA" id="ARBA00012206"/>
    </source>
</evidence>
<dbReference type="UniPathway" id="UPA00621"/>
<evidence type="ECO:0000313" key="11">
    <source>
        <dbReference type="EMBL" id="CEY67044.1"/>
    </source>
</evidence>
<dbReference type="GeneID" id="45218254"/>
<comment type="pathway">
    <text evidence="10">Polyol metabolism; 1,2-propanediol degradation.</text>
</comment>
<dbReference type="GO" id="GO:0016747">
    <property type="term" value="F:acyltransferase activity, transferring groups other than amino-acyl groups"/>
    <property type="evidence" value="ECO:0007669"/>
    <property type="project" value="InterPro"/>
</dbReference>
<reference evidence="16" key="2">
    <citation type="submission" date="2018-02" db="EMBL/GenBank/DDBJ databases">
        <authorList>
            <person name="Handem S."/>
        </authorList>
    </citation>
    <scope>NUCLEOTIDE SEQUENCE [LARGE SCALE GENOMIC DNA]</scope>
    <source>
        <strain evidence="14 17">Spain2270</strain>
        <strain evidence="16">Spain939</strain>
    </source>
</reference>
<evidence type="ECO:0000256" key="7">
    <source>
        <dbReference type="ARBA" id="ARBA00022833"/>
    </source>
</evidence>
<dbReference type="RefSeq" id="WP_000405172.1">
    <property type="nucleotide sequence ID" value="NZ_CFGT01000041.1"/>
</dbReference>
<keyword evidence="8 10" id="KW-0012">Acyltransferase</keyword>
<dbReference type="PANTHER" id="PTHR39453">
    <property type="entry name" value="PHOSPHATE PROPANOYLTRANSFERASE"/>
    <property type="match status" value="1"/>
</dbReference>
<evidence type="ECO:0000256" key="6">
    <source>
        <dbReference type="ARBA" id="ARBA00022723"/>
    </source>
</evidence>
<dbReference type="Proteomes" id="UP000266144">
    <property type="component" value="Unassembled WGS sequence"/>
</dbReference>
<evidence type="ECO:0000313" key="16">
    <source>
        <dbReference type="Proteomes" id="UP000266144"/>
    </source>
</evidence>
<evidence type="ECO:0000256" key="5">
    <source>
        <dbReference type="ARBA" id="ARBA00022679"/>
    </source>
</evidence>
<evidence type="ECO:0000313" key="17">
    <source>
        <dbReference type="Proteomes" id="UP000285038"/>
    </source>
</evidence>
<dbReference type="EC" id="2.3.1.222" evidence="3 10"/>